<evidence type="ECO:0000259" key="5">
    <source>
        <dbReference type="Pfam" id="PF01182"/>
    </source>
</evidence>
<name>A0A5B8ZBB7_CYTDA</name>
<dbReference type="PANTHER" id="PTHR11280:SF5">
    <property type="entry name" value="GLUCOSAMINE-6-PHOSPHATE ISOMERASE"/>
    <property type="match status" value="1"/>
</dbReference>
<dbReference type="EC" id="3.5.99.6" evidence="4"/>
<dbReference type="InterPro" id="IPR018321">
    <property type="entry name" value="Glucosamine6P_isomerase_CS"/>
</dbReference>
<comment type="pathway">
    <text evidence="4">Amino-sugar metabolism; N-acetylneuraminate degradation; D-fructose 6-phosphate from N-acetylneuraminate: step 5/5.</text>
</comment>
<gene>
    <name evidence="4 6" type="primary">nagB</name>
    <name evidence="6" type="ORF">FSZ17_21020</name>
</gene>
<comment type="caution">
    <text evidence="4">Lacks conserved residue(s) required for the propagation of feature annotation.</text>
</comment>
<feature type="active site" description="For ring-opening step" evidence="4">
    <location>
        <position position="143"/>
    </location>
</feature>
<dbReference type="PROSITE" id="PS01161">
    <property type="entry name" value="GLC_GALNAC_ISOMERASE"/>
    <property type="match status" value="1"/>
</dbReference>
<comment type="similarity">
    <text evidence="4">Belongs to the glucosamine/galactosamine-6-phosphate isomerase family. NagB subfamily.</text>
</comment>
<feature type="active site" description="Proton acceptor; for enolization step" evidence="4">
    <location>
        <position position="67"/>
    </location>
</feature>
<dbReference type="GO" id="GO:0005975">
    <property type="term" value="P:carbohydrate metabolic process"/>
    <property type="evidence" value="ECO:0007669"/>
    <property type="project" value="InterPro"/>
</dbReference>
<dbReference type="OrthoDB" id="9791139at2"/>
<evidence type="ECO:0000256" key="1">
    <source>
        <dbReference type="ARBA" id="ARBA00000644"/>
    </source>
</evidence>
<sequence length="241" mass="26798">MKIIRTANYEEMSTKAAQFMLDRIQTNPELKLGLATGGTPKGVYKKLIEDHKQNNTTYKNIITLNLDEYIGIDSSNLNSYHYFMKEQLFDHIDIPSTQTHLPNGTAKDLLEECSRYESLLKKVGGIDLQLLGIGENGHIGFNEPGTPFDSTTHLIELEENTRQANARFFDTIEEVPTHAITMGIASIMASKEILLLASGEAKAEAIHKLINGAIDESFPASALKRHENVTIIADEEALKLL</sequence>
<accession>A0A5B8ZBB7</accession>
<dbReference type="FunFam" id="3.40.50.1360:FF:000003">
    <property type="entry name" value="Glucosamine-6-phosphate deaminase"/>
    <property type="match status" value="1"/>
</dbReference>
<dbReference type="InterPro" id="IPR004547">
    <property type="entry name" value="Glucosamine6P_isomerase"/>
</dbReference>
<dbReference type="InterPro" id="IPR037171">
    <property type="entry name" value="NagB/RpiA_transferase-like"/>
</dbReference>
<evidence type="ECO:0000256" key="3">
    <source>
        <dbReference type="ARBA" id="ARBA00023277"/>
    </source>
</evidence>
<keyword evidence="3 4" id="KW-0119">Carbohydrate metabolism</keyword>
<dbReference type="STRING" id="1742359.GCA_001439625_01306"/>
<evidence type="ECO:0000313" key="7">
    <source>
        <dbReference type="Proteomes" id="UP000321555"/>
    </source>
</evidence>
<comment type="function">
    <text evidence="4">Catalyzes the reversible isomerization-deamination of glucosamine 6-phosphate (GlcN6P) to form fructose 6-phosphate (Fru6P) and ammonium ion.</text>
</comment>
<feature type="active site" description="For ring-opening step" evidence="4">
    <location>
        <position position="136"/>
    </location>
</feature>
<reference evidence="7" key="1">
    <citation type="submission" date="2019-08" db="EMBL/GenBank/DDBJ databases">
        <authorList>
            <person name="Zheng X."/>
        </authorList>
    </citation>
    <scope>NUCLEOTIDE SEQUENCE [LARGE SCALE GENOMIC DNA]</scope>
    <source>
        <strain evidence="7">FJAT-25496</strain>
    </source>
</reference>
<feature type="domain" description="Glucosamine/galactosamine-6-phosphate isomerase" evidence="5">
    <location>
        <begin position="11"/>
        <end position="229"/>
    </location>
</feature>
<dbReference type="PANTHER" id="PTHR11280">
    <property type="entry name" value="GLUCOSAMINE-6-PHOSPHATE ISOMERASE"/>
    <property type="match status" value="1"/>
</dbReference>
<dbReference type="Pfam" id="PF01182">
    <property type="entry name" value="Glucosamine_iso"/>
    <property type="match status" value="1"/>
</dbReference>
<dbReference type="NCBIfam" id="TIGR00502">
    <property type="entry name" value="nagB"/>
    <property type="match status" value="1"/>
</dbReference>
<protein>
    <recommendedName>
        <fullName evidence="4">Glucosamine-6-phosphate deaminase</fullName>
        <ecNumber evidence="4">3.5.99.6</ecNumber>
    </recommendedName>
    <alternativeName>
        <fullName evidence="4">GlcN6P deaminase</fullName>
        <shortName evidence="4">GNPDA</shortName>
    </alternativeName>
    <alternativeName>
        <fullName evidence="4">Glucosamine-6-phosphate isomerase</fullName>
    </alternativeName>
</protein>
<comment type="catalytic activity">
    <reaction evidence="1 4">
        <text>alpha-D-glucosamine 6-phosphate + H2O = beta-D-fructose 6-phosphate + NH4(+)</text>
        <dbReference type="Rhea" id="RHEA:12172"/>
        <dbReference type="ChEBI" id="CHEBI:15377"/>
        <dbReference type="ChEBI" id="CHEBI:28938"/>
        <dbReference type="ChEBI" id="CHEBI:57634"/>
        <dbReference type="ChEBI" id="CHEBI:75989"/>
        <dbReference type="EC" id="3.5.99.6"/>
    </reaction>
</comment>
<keyword evidence="2 4" id="KW-0378">Hydrolase</keyword>
<dbReference type="GO" id="GO:0019262">
    <property type="term" value="P:N-acetylneuraminate catabolic process"/>
    <property type="evidence" value="ECO:0007669"/>
    <property type="project" value="UniProtKB-UniRule"/>
</dbReference>
<dbReference type="Proteomes" id="UP000321555">
    <property type="component" value="Chromosome"/>
</dbReference>
<organism evidence="6 7">
    <name type="scientific">Cytobacillus dafuensis</name>
    <name type="common">Bacillus dafuensis</name>
    <dbReference type="NCBI Taxonomy" id="1742359"/>
    <lineage>
        <taxon>Bacteria</taxon>
        <taxon>Bacillati</taxon>
        <taxon>Bacillota</taxon>
        <taxon>Bacilli</taxon>
        <taxon>Bacillales</taxon>
        <taxon>Bacillaceae</taxon>
        <taxon>Cytobacillus</taxon>
    </lineage>
</organism>
<proteinExistence type="inferred from homology"/>
<dbReference type="RefSeq" id="WP_057776345.1">
    <property type="nucleotide sequence ID" value="NZ_CP042593.1"/>
</dbReference>
<dbReference type="GO" id="GO:0005737">
    <property type="term" value="C:cytoplasm"/>
    <property type="evidence" value="ECO:0007669"/>
    <property type="project" value="TreeGrafter"/>
</dbReference>
<feature type="active site" description="Proton acceptor; for ring-opening step" evidence="4">
    <location>
        <position position="138"/>
    </location>
</feature>
<dbReference type="EMBL" id="CP042593">
    <property type="protein sequence ID" value="QED49543.1"/>
    <property type="molecule type" value="Genomic_DNA"/>
</dbReference>
<dbReference type="GO" id="GO:0006043">
    <property type="term" value="P:glucosamine catabolic process"/>
    <property type="evidence" value="ECO:0007669"/>
    <property type="project" value="TreeGrafter"/>
</dbReference>
<dbReference type="GO" id="GO:0006046">
    <property type="term" value="P:N-acetylglucosamine catabolic process"/>
    <property type="evidence" value="ECO:0007669"/>
    <property type="project" value="UniProtKB-UniRule"/>
</dbReference>
<evidence type="ECO:0000313" key="6">
    <source>
        <dbReference type="EMBL" id="QED49543.1"/>
    </source>
</evidence>
<dbReference type="GO" id="GO:0004342">
    <property type="term" value="F:glucosamine-6-phosphate deaminase activity"/>
    <property type="evidence" value="ECO:0007669"/>
    <property type="project" value="UniProtKB-UniRule"/>
</dbReference>
<dbReference type="HAMAP" id="MF_01241">
    <property type="entry name" value="GlcN6P_deamin"/>
    <property type="match status" value="1"/>
</dbReference>
<dbReference type="InterPro" id="IPR006148">
    <property type="entry name" value="Glc/Gal-6P_isomerase"/>
</dbReference>
<dbReference type="UniPathway" id="UPA00629">
    <property type="reaction ID" value="UER00684"/>
</dbReference>
<keyword evidence="7" id="KW-1185">Reference proteome</keyword>
<dbReference type="CDD" id="cd01399">
    <property type="entry name" value="GlcN6P_deaminase"/>
    <property type="match status" value="1"/>
</dbReference>
<dbReference type="SUPFAM" id="SSF100950">
    <property type="entry name" value="NagB/RpiA/CoA transferase-like"/>
    <property type="match status" value="1"/>
</dbReference>
<dbReference type="KEGG" id="bda:FSZ17_21020"/>
<dbReference type="AlphaFoldDB" id="A0A5B8ZBB7"/>
<evidence type="ECO:0000256" key="4">
    <source>
        <dbReference type="HAMAP-Rule" id="MF_01241"/>
    </source>
</evidence>
<evidence type="ECO:0000256" key="2">
    <source>
        <dbReference type="ARBA" id="ARBA00022801"/>
    </source>
</evidence>
<dbReference type="GO" id="GO:0042802">
    <property type="term" value="F:identical protein binding"/>
    <property type="evidence" value="ECO:0007669"/>
    <property type="project" value="TreeGrafter"/>
</dbReference>
<dbReference type="Gene3D" id="3.40.50.1360">
    <property type="match status" value="1"/>
</dbReference>